<reference evidence="2 3" key="1">
    <citation type="submission" date="2024-09" db="EMBL/GenBank/DDBJ databases">
        <title>Rethinking Asexuality: The Enigmatic Case of Functional Sexual Genes in Lepraria (Stereocaulaceae).</title>
        <authorList>
            <person name="Doellman M."/>
            <person name="Sun Y."/>
            <person name="Barcenas-Pena A."/>
            <person name="Lumbsch H.T."/>
            <person name="Grewe F."/>
        </authorList>
    </citation>
    <scope>NUCLEOTIDE SEQUENCE [LARGE SCALE GENOMIC DNA]</scope>
    <source>
        <strain evidence="2 3">Grewe 0041</strain>
    </source>
</reference>
<evidence type="ECO:0000313" key="2">
    <source>
        <dbReference type="EMBL" id="KAL2052898.1"/>
    </source>
</evidence>
<dbReference type="InterPro" id="IPR001810">
    <property type="entry name" value="F-box_dom"/>
</dbReference>
<organism evidence="2 3">
    <name type="scientific">Lepraria finkii</name>
    <dbReference type="NCBI Taxonomy" id="1340010"/>
    <lineage>
        <taxon>Eukaryota</taxon>
        <taxon>Fungi</taxon>
        <taxon>Dikarya</taxon>
        <taxon>Ascomycota</taxon>
        <taxon>Pezizomycotina</taxon>
        <taxon>Lecanoromycetes</taxon>
        <taxon>OSLEUM clade</taxon>
        <taxon>Lecanoromycetidae</taxon>
        <taxon>Lecanorales</taxon>
        <taxon>Lecanorineae</taxon>
        <taxon>Stereocaulaceae</taxon>
        <taxon>Lepraria</taxon>
    </lineage>
</organism>
<gene>
    <name evidence="2" type="ORF">ABVK25_006838</name>
</gene>
<protein>
    <recommendedName>
        <fullName evidence="1">F-box domain-containing protein</fullName>
    </recommendedName>
</protein>
<evidence type="ECO:0000313" key="3">
    <source>
        <dbReference type="Proteomes" id="UP001590951"/>
    </source>
</evidence>
<dbReference type="PROSITE" id="PS50181">
    <property type="entry name" value="FBOX"/>
    <property type="match status" value="1"/>
</dbReference>
<sequence length="95" mass="11279">MRTPPKLPTDTLLQIVENVTPDDIVNFTISCKYINTLAKTYLKVYKQRIKTYHNVVLWGCYRHPEEERPLLLVQDILQDRKIAYYAKSRGQVLWL</sequence>
<feature type="domain" description="F-box" evidence="1">
    <location>
        <begin position="1"/>
        <end position="48"/>
    </location>
</feature>
<accession>A0ABR4BAN2</accession>
<dbReference type="Proteomes" id="UP001590951">
    <property type="component" value="Unassembled WGS sequence"/>
</dbReference>
<dbReference type="EMBL" id="JBHFEH010000024">
    <property type="protein sequence ID" value="KAL2052898.1"/>
    <property type="molecule type" value="Genomic_DNA"/>
</dbReference>
<comment type="caution">
    <text evidence="2">The sequence shown here is derived from an EMBL/GenBank/DDBJ whole genome shotgun (WGS) entry which is preliminary data.</text>
</comment>
<proteinExistence type="predicted"/>
<evidence type="ECO:0000259" key="1">
    <source>
        <dbReference type="PROSITE" id="PS50181"/>
    </source>
</evidence>
<name>A0ABR4BAN2_9LECA</name>
<keyword evidence="3" id="KW-1185">Reference proteome</keyword>